<proteinExistence type="predicted"/>
<dbReference type="PANTHER" id="PTHR37984:SF9">
    <property type="entry name" value="INTEGRASE CATALYTIC DOMAIN-CONTAINING PROTEIN"/>
    <property type="match status" value="1"/>
</dbReference>
<organism evidence="1 2">
    <name type="scientific">Dryococelus australis</name>
    <dbReference type="NCBI Taxonomy" id="614101"/>
    <lineage>
        <taxon>Eukaryota</taxon>
        <taxon>Metazoa</taxon>
        <taxon>Ecdysozoa</taxon>
        <taxon>Arthropoda</taxon>
        <taxon>Hexapoda</taxon>
        <taxon>Insecta</taxon>
        <taxon>Pterygota</taxon>
        <taxon>Neoptera</taxon>
        <taxon>Polyneoptera</taxon>
        <taxon>Phasmatodea</taxon>
        <taxon>Verophasmatodea</taxon>
        <taxon>Anareolatae</taxon>
        <taxon>Phasmatidae</taxon>
        <taxon>Eurycanthinae</taxon>
        <taxon>Dryococelus</taxon>
    </lineage>
</organism>
<accession>A0ABQ9H6M0</accession>
<keyword evidence="2" id="KW-1185">Reference proteome</keyword>
<gene>
    <name evidence="1" type="ORF">PR048_020560</name>
</gene>
<dbReference type="InterPro" id="IPR021109">
    <property type="entry name" value="Peptidase_aspartic_dom_sf"/>
</dbReference>
<sequence>MPALMKVAGPSSTCCDIIVPMYQLYLLLCKITKWDAVSGRVVLDNEVTKKYIMADEKKEAGATVSTCILAPPASFDFRRPEEWRVTDWLSEKSAEIQVNALIYILLQEAEDIMNSFNLSDEEFESHFIPKRNVIYERAKFNLRSQLADESVDTFVTALHLLAEKCEYKSMRNELICDRLVVGLLDKRLSETLQLDATVTLETVVNKAKQTEAIRKQQLIVQKSNRDQPVEENINRISVQTGSQFSKYMPGKTKQDSIQIEESVLCAVGHLLKSTWRDVQPSEKAVELAKKTGHFGKVCRQGINPHISEIQGPSQSGNEWLLASVNGKEISSLWRTEVHVGGQVIQFKIDMGADVTVVPEQLYNKFDPRERYPKLFEGLSLMAAMYTIRLNNDVVPVSLRAPRREALPLQPKLKQEIDRLVNMGIISPMDRPTEWYSGIVIVLKQSGHIRLCVDFTALNTGVQTECTILPDDSLAQLRKT</sequence>
<dbReference type="Gene3D" id="3.10.10.10">
    <property type="entry name" value="HIV Type 1 Reverse Transcriptase, subunit A, domain 1"/>
    <property type="match status" value="1"/>
</dbReference>
<dbReference type="InterPro" id="IPR050951">
    <property type="entry name" value="Retrovirus_Pol_polyprotein"/>
</dbReference>
<protein>
    <recommendedName>
        <fullName evidence="3">Peptidase A2 domain-containing protein</fullName>
    </recommendedName>
</protein>
<evidence type="ECO:0000313" key="2">
    <source>
        <dbReference type="Proteomes" id="UP001159363"/>
    </source>
</evidence>
<comment type="caution">
    <text evidence="1">The sequence shown here is derived from an EMBL/GenBank/DDBJ whole genome shotgun (WGS) entry which is preliminary data.</text>
</comment>
<evidence type="ECO:0008006" key="3">
    <source>
        <dbReference type="Google" id="ProtNLM"/>
    </source>
</evidence>
<evidence type="ECO:0000313" key="1">
    <source>
        <dbReference type="EMBL" id="KAJ8879939.1"/>
    </source>
</evidence>
<dbReference type="SUPFAM" id="SSF56672">
    <property type="entry name" value="DNA/RNA polymerases"/>
    <property type="match status" value="1"/>
</dbReference>
<dbReference type="EMBL" id="JARBHB010000007">
    <property type="protein sequence ID" value="KAJ8879939.1"/>
    <property type="molecule type" value="Genomic_DNA"/>
</dbReference>
<dbReference type="SUPFAM" id="SSF50630">
    <property type="entry name" value="Acid proteases"/>
    <property type="match status" value="1"/>
</dbReference>
<reference evidence="1 2" key="1">
    <citation type="submission" date="2023-02" db="EMBL/GenBank/DDBJ databases">
        <title>LHISI_Scaffold_Assembly.</title>
        <authorList>
            <person name="Stuart O.P."/>
            <person name="Cleave R."/>
            <person name="Magrath M.J.L."/>
            <person name="Mikheyev A.S."/>
        </authorList>
    </citation>
    <scope>NUCLEOTIDE SEQUENCE [LARGE SCALE GENOMIC DNA]</scope>
    <source>
        <strain evidence="1">Daus_M_001</strain>
        <tissue evidence="1">Leg muscle</tissue>
    </source>
</reference>
<dbReference type="Proteomes" id="UP001159363">
    <property type="component" value="Chromosome 6"/>
</dbReference>
<dbReference type="InterPro" id="IPR043502">
    <property type="entry name" value="DNA/RNA_pol_sf"/>
</dbReference>
<dbReference type="PANTHER" id="PTHR37984">
    <property type="entry name" value="PROTEIN CBG26694"/>
    <property type="match status" value="1"/>
</dbReference>
<name>A0ABQ9H6M0_9NEOP</name>